<dbReference type="AlphaFoldDB" id="A0A183EIM2"/>
<sequence length="123" mass="14139">LQATVWYHLQRAESKDFENDEEEDSAADCREANNKSTIKYSSLKILYNKLFGTMPADEFCELEIFALALSVFSRLADSDLPNLPGLYQGPRNNLCNYLHESKGHRDRINVVAVPQLWRILALY</sequence>
<proteinExistence type="predicted"/>
<dbReference type="WBParaSite" id="GPUH_0002083801-mRNA-1">
    <property type="protein sequence ID" value="GPUH_0002083801-mRNA-1"/>
    <property type="gene ID" value="GPUH_0002083801"/>
</dbReference>
<evidence type="ECO:0000313" key="1">
    <source>
        <dbReference type="WBParaSite" id="GPUH_0002083801-mRNA-1"/>
    </source>
</evidence>
<protein>
    <submittedName>
        <fullName evidence="1">Rab-GAP TBC domain-containing protein</fullName>
    </submittedName>
</protein>
<reference evidence="1" key="1">
    <citation type="submission" date="2016-06" db="UniProtKB">
        <authorList>
            <consortium name="WormBaseParasite"/>
        </authorList>
    </citation>
    <scope>IDENTIFICATION</scope>
</reference>
<organism evidence="1">
    <name type="scientific">Gongylonema pulchrum</name>
    <dbReference type="NCBI Taxonomy" id="637853"/>
    <lineage>
        <taxon>Eukaryota</taxon>
        <taxon>Metazoa</taxon>
        <taxon>Ecdysozoa</taxon>
        <taxon>Nematoda</taxon>
        <taxon>Chromadorea</taxon>
        <taxon>Rhabditida</taxon>
        <taxon>Spirurina</taxon>
        <taxon>Spiruromorpha</taxon>
        <taxon>Spiruroidea</taxon>
        <taxon>Gongylonematidae</taxon>
        <taxon>Gongylonema</taxon>
    </lineage>
</organism>
<accession>A0A183EIM2</accession>
<name>A0A183EIM2_9BILA</name>